<evidence type="ECO:0000259" key="1">
    <source>
        <dbReference type="Pfam" id="PF00248"/>
    </source>
</evidence>
<sequence>MTYLSQRKAIADTGVNVSPLGLGTVKLGRDKAVKYPEGFKIPDDKQAADLLALSWDLGINLIDTAPAYGHSEQRLGQLLKHQSHEWLIATKAGEYFDSQSGESRYDFRPESIISSVENSLKLLQREVLDIVLIHSDGNDTDVIDQYGALQTLADLKQRGLVRATGMSTKTVEGGIKALQQADMAMVMHNLEYQAERAVLKQAALDKKGIFIKKALGSGHLAKSALDTDIVQANFDFIFAEPAVSSIIIGTINPEHLKDNVTKAAQALKKV</sequence>
<accession>A0A0A0BHX4</accession>
<dbReference type="InterPro" id="IPR053135">
    <property type="entry name" value="AKR2_Oxidoreductase"/>
</dbReference>
<comment type="caution">
    <text evidence="2">The sequence shown here is derived from an EMBL/GenBank/DDBJ whole genome shotgun (WGS) entry which is preliminary data.</text>
</comment>
<proteinExistence type="predicted"/>
<dbReference type="PANTHER" id="PTHR43312:SF1">
    <property type="entry name" value="NADP-DEPENDENT OXIDOREDUCTASE DOMAIN-CONTAINING PROTEIN"/>
    <property type="match status" value="1"/>
</dbReference>
<organism evidence="2 3">
    <name type="scientific">Methylophaga thiooxydans</name>
    <dbReference type="NCBI Taxonomy" id="392484"/>
    <lineage>
        <taxon>Bacteria</taxon>
        <taxon>Pseudomonadati</taxon>
        <taxon>Pseudomonadota</taxon>
        <taxon>Gammaproteobacteria</taxon>
        <taxon>Thiotrichales</taxon>
        <taxon>Piscirickettsiaceae</taxon>
        <taxon>Methylophaga</taxon>
    </lineage>
</organism>
<evidence type="ECO:0000313" key="3">
    <source>
        <dbReference type="Proteomes" id="UP000029999"/>
    </source>
</evidence>
<dbReference type="InterPro" id="IPR036812">
    <property type="entry name" value="NAD(P)_OxRdtase_dom_sf"/>
</dbReference>
<evidence type="ECO:0000313" key="2">
    <source>
        <dbReference type="EMBL" id="KGM08128.1"/>
    </source>
</evidence>
<dbReference type="InterPro" id="IPR023210">
    <property type="entry name" value="NADP_OxRdtase_dom"/>
</dbReference>
<reference evidence="2 3" key="1">
    <citation type="submission" date="2014-09" db="EMBL/GenBank/DDBJ databases">
        <authorList>
            <person name="Grob C."/>
            <person name="Taubert M."/>
            <person name="Howat A.M."/>
            <person name="Burns O.J."/>
            <person name="Dixon J.L."/>
            <person name="Chen Y."/>
            <person name="Murrell J.C."/>
        </authorList>
    </citation>
    <scope>NUCLEOTIDE SEQUENCE [LARGE SCALE GENOMIC DNA]</scope>
    <source>
        <strain evidence="2">L4</strain>
    </source>
</reference>
<dbReference type="AlphaFoldDB" id="A0A0A0BHX4"/>
<name>A0A0A0BHX4_9GAMM</name>
<dbReference type="Pfam" id="PF00248">
    <property type="entry name" value="Aldo_ket_red"/>
    <property type="match status" value="1"/>
</dbReference>
<dbReference type="EMBL" id="JRQD01000001">
    <property type="protein sequence ID" value="KGM08128.1"/>
    <property type="molecule type" value="Genomic_DNA"/>
</dbReference>
<dbReference type="PANTHER" id="PTHR43312">
    <property type="entry name" value="D-THREO-ALDOSE 1-DEHYDROGENASE"/>
    <property type="match status" value="1"/>
</dbReference>
<dbReference type="SUPFAM" id="SSF51430">
    <property type="entry name" value="NAD(P)-linked oxidoreductase"/>
    <property type="match status" value="1"/>
</dbReference>
<feature type="domain" description="NADP-dependent oxidoreductase" evidence="1">
    <location>
        <begin position="19"/>
        <end position="194"/>
    </location>
</feature>
<dbReference type="CDD" id="cd19095">
    <property type="entry name" value="AKR_PA4992-like"/>
    <property type="match status" value="1"/>
</dbReference>
<dbReference type="Gene3D" id="3.20.20.100">
    <property type="entry name" value="NADP-dependent oxidoreductase domain"/>
    <property type="match status" value="1"/>
</dbReference>
<dbReference type="RefSeq" id="WP_036311692.1">
    <property type="nucleotide sequence ID" value="NZ_JRQD01000001.1"/>
</dbReference>
<gene>
    <name evidence="2" type="ORF">LP43_0551</name>
</gene>
<dbReference type="STRING" id="392484.LP43_0551"/>
<protein>
    <submittedName>
        <fullName evidence="2">Oxidoreductase, aldo/keto reductase family</fullName>
    </submittedName>
</protein>
<dbReference type="Proteomes" id="UP000029999">
    <property type="component" value="Unassembled WGS sequence"/>
</dbReference>